<dbReference type="AlphaFoldDB" id="A0A8J3R299"/>
<dbReference type="Proteomes" id="UP000642748">
    <property type="component" value="Unassembled WGS sequence"/>
</dbReference>
<evidence type="ECO:0000256" key="2">
    <source>
        <dbReference type="ARBA" id="ARBA00022598"/>
    </source>
</evidence>
<dbReference type="Pfam" id="PF00501">
    <property type="entry name" value="AMP-binding"/>
    <property type="match status" value="1"/>
</dbReference>
<evidence type="ECO:0000256" key="1">
    <source>
        <dbReference type="ARBA" id="ARBA00006432"/>
    </source>
</evidence>
<dbReference type="PANTHER" id="PTHR22754">
    <property type="entry name" value="DISCO-INTERACTING PROTEIN 2 DIP2 -RELATED"/>
    <property type="match status" value="1"/>
</dbReference>
<organism evidence="4 5">
    <name type="scientific">Rugosimonospora africana</name>
    <dbReference type="NCBI Taxonomy" id="556532"/>
    <lineage>
        <taxon>Bacteria</taxon>
        <taxon>Bacillati</taxon>
        <taxon>Actinomycetota</taxon>
        <taxon>Actinomycetes</taxon>
        <taxon>Micromonosporales</taxon>
        <taxon>Micromonosporaceae</taxon>
        <taxon>Rugosimonospora</taxon>
    </lineage>
</organism>
<comment type="similarity">
    <text evidence="1">Belongs to the ATP-dependent AMP-binding enzyme family.</text>
</comment>
<sequence>MNYFGELTDVVQLLRRNADEYPDRPAIRVSGQGMLTWSEVDVRARMVGGLLGRTIVPGDRVVLSFDTDVDFLSALFGCWYAGAVAVPVPPGRAGERAAHHAGASMVLTTEDVGIAVANKLAVTPDRANHHLALIQYTSGSTGAPKGVQVTHRNYMQNLRMLDEFYRSIAPHVTDLHMVCWLPHFHDMGFALLMYTVLRAGTATLISPMSFLKDPSVWLRTIGEVGGNLSAAPNFAFDLCIRRVPAEILNLTSMGVILNAAEPVRPDTVERFAEHFEPAGFRAEMMAPCYGLAEATVFASGVRYDGRPRMVRFHRGALQTGFAVEEAGTGRPLVSCGRPADGLVARIVNPSTRVECGPGELGEIWLHGPNLAEGYWRDDTSPAVFAAQMSGFDDTPYLRTGDRGFHWRGELFVTGRLADLIEADGWLLQPEDIEHTVERSTQLLHGRRCAIVPYGPKSDRLALLAEVRVPLPLDGQQRAELESAIREAVTIEHDITIAEIRLVPTGTIPVTTSGKVQRVKARDLVAAIDTEEPVR</sequence>
<dbReference type="InterPro" id="IPR020845">
    <property type="entry name" value="AMP-binding_CS"/>
</dbReference>
<dbReference type="GO" id="GO:0006633">
    <property type="term" value="P:fatty acid biosynthetic process"/>
    <property type="evidence" value="ECO:0007669"/>
    <property type="project" value="TreeGrafter"/>
</dbReference>
<proteinExistence type="inferred from homology"/>
<dbReference type="GO" id="GO:0070566">
    <property type="term" value="F:adenylyltransferase activity"/>
    <property type="evidence" value="ECO:0007669"/>
    <property type="project" value="TreeGrafter"/>
</dbReference>
<dbReference type="GO" id="GO:0005886">
    <property type="term" value="C:plasma membrane"/>
    <property type="evidence" value="ECO:0007669"/>
    <property type="project" value="TreeGrafter"/>
</dbReference>
<dbReference type="GO" id="GO:0016874">
    <property type="term" value="F:ligase activity"/>
    <property type="evidence" value="ECO:0007669"/>
    <property type="project" value="UniProtKB-KW"/>
</dbReference>
<keyword evidence="5" id="KW-1185">Reference proteome</keyword>
<protein>
    <submittedName>
        <fullName evidence="4">Acyl-CoA synthetase</fullName>
    </submittedName>
</protein>
<accession>A0A8J3R299</accession>
<dbReference type="PANTHER" id="PTHR22754:SF32">
    <property type="entry name" value="DISCO-INTERACTING PROTEIN 2"/>
    <property type="match status" value="1"/>
</dbReference>
<dbReference type="SUPFAM" id="SSF56801">
    <property type="entry name" value="Acetyl-CoA synthetase-like"/>
    <property type="match status" value="1"/>
</dbReference>
<dbReference type="Gene3D" id="3.30.300.30">
    <property type="match status" value="1"/>
</dbReference>
<gene>
    <name evidence="4" type="ORF">Raf01_87290</name>
</gene>
<reference evidence="4" key="1">
    <citation type="submission" date="2021-01" db="EMBL/GenBank/DDBJ databases">
        <title>Whole genome shotgun sequence of Rugosimonospora africana NBRC 104875.</title>
        <authorList>
            <person name="Komaki H."/>
            <person name="Tamura T."/>
        </authorList>
    </citation>
    <scope>NUCLEOTIDE SEQUENCE</scope>
    <source>
        <strain evidence="4">NBRC 104875</strain>
    </source>
</reference>
<evidence type="ECO:0000313" key="5">
    <source>
        <dbReference type="Proteomes" id="UP000642748"/>
    </source>
</evidence>
<evidence type="ECO:0000313" key="4">
    <source>
        <dbReference type="EMBL" id="GIH20557.1"/>
    </source>
</evidence>
<dbReference type="CDD" id="cd05931">
    <property type="entry name" value="FAAL"/>
    <property type="match status" value="1"/>
</dbReference>
<dbReference type="InterPro" id="IPR000873">
    <property type="entry name" value="AMP-dep_synth/lig_dom"/>
</dbReference>
<keyword evidence="2" id="KW-0436">Ligase</keyword>
<dbReference type="InterPro" id="IPR042099">
    <property type="entry name" value="ANL_N_sf"/>
</dbReference>
<evidence type="ECO:0000259" key="3">
    <source>
        <dbReference type="Pfam" id="PF00501"/>
    </source>
</evidence>
<feature type="domain" description="AMP-dependent synthetase/ligase" evidence="3">
    <location>
        <begin position="14"/>
        <end position="375"/>
    </location>
</feature>
<comment type="caution">
    <text evidence="4">The sequence shown here is derived from an EMBL/GenBank/DDBJ whole genome shotgun (WGS) entry which is preliminary data.</text>
</comment>
<dbReference type="PROSITE" id="PS00455">
    <property type="entry name" value="AMP_BINDING"/>
    <property type="match status" value="1"/>
</dbReference>
<dbReference type="InterPro" id="IPR040097">
    <property type="entry name" value="FAAL/FAAC"/>
</dbReference>
<name>A0A8J3R299_9ACTN</name>
<dbReference type="Gene3D" id="3.40.50.12780">
    <property type="entry name" value="N-terminal domain of ligase-like"/>
    <property type="match status" value="1"/>
</dbReference>
<dbReference type="EMBL" id="BONZ01000100">
    <property type="protein sequence ID" value="GIH20557.1"/>
    <property type="molecule type" value="Genomic_DNA"/>
</dbReference>
<dbReference type="InterPro" id="IPR045851">
    <property type="entry name" value="AMP-bd_C_sf"/>
</dbReference>